<reference evidence="1 2" key="1">
    <citation type="journal article" date="2010" name="Int. J. Syst. Evol. Microbiol.">
        <title>Reclassification of Herbaspirillum putei as a later heterotypic synonym of Herbaspirillum huttiense, with the description of H. huttiense subsp. huttiense subsp. nov. and H. huttiense subsp. putei subsp. nov., comb. nov., and description of Herbaspirillum aquaticum sp. nov.</title>
        <authorList>
            <person name="Dobritsa A.P."/>
            <person name="Reddy M.C."/>
            <person name="Samadpour M."/>
        </authorList>
    </citation>
    <scope>NUCLEOTIDE SEQUENCE [LARGE SCALE GENOMIC DNA]</scope>
    <source>
        <strain evidence="1 2">IEH 4430</strain>
    </source>
</reference>
<dbReference type="InterPro" id="IPR018721">
    <property type="entry name" value="DUF2252"/>
</dbReference>
<dbReference type="SUPFAM" id="SSF56112">
    <property type="entry name" value="Protein kinase-like (PK-like)"/>
    <property type="match status" value="1"/>
</dbReference>
<dbReference type="AlphaFoldDB" id="A0A225SYH9"/>
<dbReference type="PANTHER" id="PTHR39441:SF1">
    <property type="entry name" value="DUF2252 DOMAIN-CONTAINING PROTEIN"/>
    <property type="match status" value="1"/>
</dbReference>
<organism evidence="1 2">
    <name type="scientific">Herbaspirillum aquaticum</name>
    <dbReference type="NCBI Taxonomy" id="568783"/>
    <lineage>
        <taxon>Bacteria</taxon>
        <taxon>Pseudomonadati</taxon>
        <taxon>Pseudomonadota</taxon>
        <taxon>Betaproteobacteria</taxon>
        <taxon>Burkholderiales</taxon>
        <taxon>Oxalobacteraceae</taxon>
        <taxon>Herbaspirillum</taxon>
    </lineage>
</organism>
<name>A0A225SYH9_9BURK</name>
<dbReference type="EMBL" id="NJGV01000002">
    <property type="protein sequence ID" value="OWY36272.1"/>
    <property type="molecule type" value="Genomic_DNA"/>
</dbReference>
<proteinExistence type="predicted"/>
<dbReference type="InterPro" id="IPR011009">
    <property type="entry name" value="Kinase-like_dom_sf"/>
</dbReference>
<protein>
    <recommendedName>
        <fullName evidence="3">DUF2252 domain-containing protein</fullName>
    </recommendedName>
</protein>
<evidence type="ECO:0008006" key="3">
    <source>
        <dbReference type="Google" id="ProtNLM"/>
    </source>
</evidence>
<comment type="caution">
    <text evidence="1">The sequence shown here is derived from an EMBL/GenBank/DDBJ whole genome shotgun (WGS) entry which is preliminary data.</text>
</comment>
<dbReference type="Pfam" id="PF10009">
    <property type="entry name" value="DUF2252"/>
    <property type="match status" value="1"/>
</dbReference>
<gene>
    <name evidence="1" type="ORF">CEJ45_03430</name>
</gene>
<accession>A0A225SYH9</accession>
<dbReference type="RefSeq" id="WP_088753816.1">
    <property type="nucleotide sequence ID" value="NZ_NJGV01000002.1"/>
</dbReference>
<dbReference type="PANTHER" id="PTHR39441">
    <property type="entry name" value="DUF2252 DOMAIN-CONTAINING PROTEIN"/>
    <property type="match status" value="1"/>
</dbReference>
<evidence type="ECO:0000313" key="1">
    <source>
        <dbReference type="EMBL" id="OWY36272.1"/>
    </source>
</evidence>
<evidence type="ECO:0000313" key="2">
    <source>
        <dbReference type="Proteomes" id="UP000214747"/>
    </source>
</evidence>
<keyword evidence="2" id="KW-1185">Reference proteome</keyword>
<sequence>MPKKLLTRTPRPSARQDILKTAQNLKMARSAHAYVRGSTLRFYNWLNETRASSLPEGPAIWICGDCHIGNLGPVANAEGKIDIQIRDFDQTVIGNPSHDLIRLALSLAMAARSSDLPGVITAKMMEVLVEGYESAFRPGDDLRLGKKPQSVRVALKTAHRRTWKELAHERMQGKTVHIPLGKRFWSASRQERKEITALVESAPARALLTASLRHREDDAAIKMLDTAYWMKGCSSLGLLRFAVLLDVNKQASESSDLCLFDIKEAVTAAAPRYRDAGMPRDNAERVVTGARHLAPHLGSRMLATRLLERPVFVRELLPQDLKLEIDHVSQEEALRAARYLARVVGQAHARQMDEATCRAWHTELARQRSKTLEVPSWLWRSVVDLVANHERAYLEHCRRYALGEQAVEF</sequence>
<dbReference type="Proteomes" id="UP000214747">
    <property type="component" value="Unassembled WGS sequence"/>
</dbReference>